<name>A0A318KMQ5_9NEIS</name>
<accession>A0A318KMQ5</accession>
<dbReference type="InterPro" id="IPR011010">
    <property type="entry name" value="DNA_brk_join_enz"/>
</dbReference>
<dbReference type="GO" id="GO:0006310">
    <property type="term" value="P:DNA recombination"/>
    <property type="evidence" value="ECO:0007669"/>
    <property type="project" value="UniProtKB-KW"/>
</dbReference>
<dbReference type="InterPro" id="IPR002104">
    <property type="entry name" value="Integrase_catalytic"/>
</dbReference>
<dbReference type="PROSITE" id="PS51898">
    <property type="entry name" value="TYR_RECOMBINASE"/>
    <property type="match status" value="1"/>
</dbReference>
<evidence type="ECO:0000256" key="4">
    <source>
        <dbReference type="ARBA" id="ARBA00023172"/>
    </source>
</evidence>
<dbReference type="PANTHER" id="PTHR30629:SF2">
    <property type="entry name" value="PROPHAGE INTEGRASE INTS-RELATED"/>
    <property type="match status" value="1"/>
</dbReference>
<gene>
    <name evidence="6" type="ORF">DFR34_1137</name>
</gene>
<dbReference type="PANTHER" id="PTHR30629">
    <property type="entry name" value="PROPHAGE INTEGRASE"/>
    <property type="match status" value="1"/>
</dbReference>
<evidence type="ECO:0000259" key="5">
    <source>
        <dbReference type="PROSITE" id="PS51898"/>
    </source>
</evidence>
<dbReference type="Gene3D" id="3.30.160.390">
    <property type="entry name" value="Integrase, DNA-binding domain"/>
    <property type="match status" value="1"/>
</dbReference>
<dbReference type="GO" id="GO:0003677">
    <property type="term" value="F:DNA binding"/>
    <property type="evidence" value="ECO:0007669"/>
    <property type="project" value="UniProtKB-KW"/>
</dbReference>
<proteinExistence type="inferred from homology"/>
<dbReference type="Gene3D" id="1.10.443.10">
    <property type="entry name" value="Intergrase catalytic core"/>
    <property type="match status" value="1"/>
</dbReference>
<reference evidence="6 7" key="1">
    <citation type="submission" date="2018-05" db="EMBL/GenBank/DDBJ databases">
        <title>Genomic Encyclopedia of Type Strains, Phase IV (KMG-IV): sequencing the most valuable type-strain genomes for metagenomic binning, comparative biology and taxonomic classification.</title>
        <authorList>
            <person name="Goeker M."/>
        </authorList>
    </citation>
    <scope>NUCLEOTIDE SEQUENCE [LARGE SCALE GENOMIC DNA]</scope>
    <source>
        <strain evidence="6 7">DSM 29661</strain>
    </source>
</reference>
<evidence type="ECO:0000313" key="6">
    <source>
        <dbReference type="EMBL" id="PXX77998.1"/>
    </source>
</evidence>
<dbReference type="InterPro" id="IPR050808">
    <property type="entry name" value="Phage_Integrase"/>
</dbReference>
<dbReference type="Gene3D" id="1.10.150.130">
    <property type="match status" value="1"/>
</dbReference>
<comment type="similarity">
    <text evidence="1">Belongs to the 'phage' integrase family.</text>
</comment>
<dbReference type="InterPro" id="IPR010998">
    <property type="entry name" value="Integrase_recombinase_N"/>
</dbReference>
<evidence type="ECO:0000313" key="7">
    <source>
        <dbReference type="Proteomes" id="UP000247555"/>
    </source>
</evidence>
<keyword evidence="3" id="KW-0238">DNA-binding</keyword>
<evidence type="ECO:0000256" key="1">
    <source>
        <dbReference type="ARBA" id="ARBA00008857"/>
    </source>
</evidence>
<dbReference type="InterPro" id="IPR013762">
    <property type="entry name" value="Integrase-like_cat_sf"/>
</dbReference>
<dbReference type="Pfam" id="PF13356">
    <property type="entry name" value="Arm-DNA-bind_3"/>
    <property type="match status" value="1"/>
</dbReference>
<dbReference type="CDD" id="cd00796">
    <property type="entry name" value="INT_Rci_Hp1_C"/>
    <property type="match status" value="1"/>
</dbReference>
<dbReference type="AlphaFoldDB" id="A0A318KMQ5"/>
<feature type="domain" description="Tyr recombinase" evidence="5">
    <location>
        <begin position="204"/>
        <end position="376"/>
    </location>
</feature>
<sequence length="387" mass="44201">MPSCALTSELLAGLPLRVPRRGSVNYFDTETKGFMLEHRASGGATWYFRYRDAGGVVRQQRIGAYPELPLAQARVRALQMRERVDAGQAPQEVVRPVVALPTLAEFVASRYLPYVQSRKRSWALDEVLLRLHVLPWMGNKRLDEISRHDVLTMHETLRQGGYAAGTCNRVLVLIKYVFNCAIRWEVLEKNNPCANVPLFEDRGARERYLSPDEVQRLFAELDRSPQPQIGQIIRLLLFTGARKREVLDARWEHVDMERRLLTVPLSKSGKKRHVPLSDAAMEVLQGVQRQPDMPWVFFNPRTRLPWATLFASWDAARRRAGLAEVRMHDLRHSFASFLVNSGRSLYEVQRLLGHHDPKVTMRYAHLSPAALIEAANTVGQALSRTLV</sequence>
<keyword evidence="2" id="KW-0229">DNA integration</keyword>
<dbReference type="SUPFAM" id="SSF56349">
    <property type="entry name" value="DNA breaking-rejoining enzymes"/>
    <property type="match status" value="1"/>
</dbReference>
<dbReference type="Proteomes" id="UP000247555">
    <property type="component" value="Unassembled WGS sequence"/>
</dbReference>
<keyword evidence="7" id="KW-1185">Reference proteome</keyword>
<dbReference type="Pfam" id="PF00589">
    <property type="entry name" value="Phage_integrase"/>
    <property type="match status" value="1"/>
</dbReference>
<evidence type="ECO:0000256" key="3">
    <source>
        <dbReference type="ARBA" id="ARBA00023125"/>
    </source>
</evidence>
<dbReference type="InterPro" id="IPR038488">
    <property type="entry name" value="Integrase_DNA-bd_sf"/>
</dbReference>
<keyword evidence="4" id="KW-0233">DNA recombination</keyword>
<protein>
    <submittedName>
        <fullName evidence="6">Site-specific recombinase XerD</fullName>
    </submittedName>
</protein>
<comment type="caution">
    <text evidence="6">The sequence shown here is derived from an EMBL/GenBank/DDBJ whole genome shotgun (WGS) entry which is preliminary data.</text>
</comment>
<dbReference type="GO" id="GO:0015074">
    <property type="term" value="P:DNA integration"/>
    <property type="evidence" value="ECO:0007669"/>
    <property type="project" value="UniProtKB-KW"/>
</dbReference>
<dbReference type="InterPro" id="IPR025166">
    <property type="entry name" value="Integrase_DNA_bind_dom"/>
</dbReference>
<organism evidence="6 7">
    <name type="scientific">Rivihabitans pingtungensis</name>
    <dbReference type="NCBI Taxonomy" id="1054498"/>
    <lineage>
        <taxon>Bacteria</taxon>
        <taxon>Pseudomonadati</taxon>
        <taxon>Pseudomonadota</taxon>
        <taxon>Betaproteobacteria</taxon>
        <taxon>Neisseriales</taxon>
        <taxon>Aquaspirillaceae</taxon>
        <taxon>Rivihabitans</taxon>
    </lineage>
</organism>
<dbReference type="EMBL" id="QJKI01000013">
    <property type="protein sequence ID" value="PXX77998.1"/>
    <property type="molecule type" value="Genomic_DNA"/>
</dbReference>
<evidence type="ECO:0000256" key="2">
    <source>
        <dbReference type="ARBA" id="ARBA00022908"/>
    </source>
</evidence>